<dbReference type="InterPro" id="IPR008929">
    <property type="entry name" value="Chondroitin_lyas"/>
</dbReference>
<dbReference type="InterPro" id="IPR012480">
    <property type="entry name" value="Hepar_II_III_C"/>
</dbReference>
<keyword evidence="2" id="KW-0732">Signal</keyword>
<gene>
    <name evidence="7" type="ORF">ACFSVN_10970</name>
</gene>
<keyword evidence="3" id="KW-0574">Periplasm</keyword>
<comment type="caution">
    <text evidence="7">The sequence shown here is derived from an EMBL/GenBank/DDBJ whole genome shotgun (WGS) entry which is preliminary data.</text>
</comment>
<feature type="domain" description="Heparin-sulfate lyase N-terminal" evidence="6">
    <location>
        <begin position="137"/>
        <end position="257"/>
    </location>
</feature>
<keyword evidence="8" id="KW-1185">Reference proteome</keyword>
<proteinExistence type="predicted"/>
<dbReference type="Proteomes" id="UP001597460">
    <property type="component" value="Unassembled WGS sequence"/>
</dbReference>
<dbReference type="InterPro" id="IPR031680">
    <property type="entry name" value="Hepar_II_III_N"/>
</dbReference>
<dbReference type="Gene3D" id="1.50.10.100">
    <property type="entry name" value="Chondroitin AC/alginate lyase"/>
    <property type="match status" value="1"/>
</dbReference>
<accession>A0ABW5JLH1</accession>
<evidence type="ECO:0000256" key="2">
    <source>
        <dbReference type="ARBA" id="ARBA00022729"/>
    </source>
</evidence>
<comment type="subcellular location">
    <subcellularLocation>
        <location evidence="1">Periplasm</location>
    </subcellularLocation>
</comment>
<dbReference type="PANTHER" id="PTHR39210:SF1">
    <property type="entry name" value="HEPARIN-SULFATE LYASE"/>
    <property type="match status" value="1"/>
</dbReference>
<organism evidence="7 8">
    <name type="scientific">Gracilimonas halophila</name>
    <dbReference type="NCBI Taxonomy" id="1834464"/>
    <lineage>
        <taxon>Bacteria</taxon>
        <taxon>Pseudomonadati</taxon>
        <taxon>Balneolota</taxon>
        <taxon>Balneolia</taxon>
        <taxon>Balneolales</taxon>
        <taxon>Balneolaceae</taxon>
        <taxon>Gracilimonas</taxon>
    </lineage>
</organism>
<evidence type="ECO:0000313" key="8">
    <source>
        <dbReference type="Proteomes" id="UP001597460"/>
    </source>
</evidence>
<evidence type="ECO:0000256" key="3">
    <source>
        <dbReference type="ARBA" id="ARBA00022764"/>
    </source>
</evidence>
<reference evidence="8" key="1">
    <citation type="journal article" date="2019" name="Int. J. Syst. Evol. Microbiol.">
        <title>The Global Catalogue of Microorganisms (GCM) 10K type strain sequencing project: providing services to taxonomists for standard genome sequencing and annotation.</title>
        <authorList>
            <consortium name="The Broad Institute Genomics Platform"/>
            <consortium name="The Broad Institute Genome Sequencing Center for Infectious Disease"/>
            <person name="Wu L."/>
            <person name="Ma J."/>
        </authorList>
    </citation>
    <scope>NUCLEOTIDE SEQUENCE [LARGE SCALE GENOMIC DNA]</scope>
    <source>
        <strain evidence="8">KCTC 52042</strain>
    </source>
</reference>
<keyword evidence="4" id="KW-0456">Lyase</keyword>
<name>A0ABW5JLH1_9BACT</name>
<evidence type="ECO:0000259" key="5">
    <source>
        <dbReference type="Pfam" id="PF07940"/>
    </source>
</evidence>
<evidence type="ECO:0000256" key="1">
    <source>
        <dbReference type="ARBA" id="ARBA00004418"/>
    </source>
</evidence>
<dbReference type="EMBL" id="JBHULI010000025">
    <property type="protein sequence ID" value="MFD2532970.1"/>
    <property type="molecule type" value="Genomic_DNA"/>
</dbReference>
<dbReference type="Pfam" id="PF16889">
    <property type="entry name" value="Hepar_II_III_N"/>
    <property type="match status" value="1"/>
</dbReference>
<dbReference type="Gene3D" id="2.70.98.70">
    <property type="match status" value="1"/>
</dbReference>
<dbReference type="PANTHER" id="PTHR39210">
    <property type="entry name" value="HEPARIN-SULFATE LYASE"/>
    <property type="match status" value="1"/>
</dbReference>
<dbReference type="Pfam" id="PF07940">
    <property type="entry name" value="Hepar_II_III_C"/>
    <property type="match status" value="1"/>
</dbReference>
<protein>
    <submittedName>
        <fullName evidence="7">Heparinase II/III family protein</fullName>
    </submittedName>
</protein>
<feature type="domain" description="Heparinase II/III-like C-terminal" evidence="5">
    <location>
        <begin position="277"/>
        <end position="474"/>
    </location>
</feature>
<sequence length="492" mass="57165">MPVQYPEGIKAPNFQKLKLVPFPDQYTHYLGENHFQFLNLKQNFKEEINWNYLGHGKLWAYHLNYFDYLHQPEMEWETGKALIESFLQDPQNRPEGMDPYPISLRTINWIKFFSKHDRYPQEIVDSLYGQYQVLTKKLEYHLLGNHLLENGFSLLFGVVFFQDEKLIRLARKILKAELKEQILEDGAHFELSPMYHVILLQRALDGYNLLIHNNNELQDVEQQLKEVIQKMVNWLYTIMFSNGDIPMFNDSADGQALEPKIILSYAQQFGFTPKNIELKESGYRKFEAGDFEIVADVGEVGPNYQPGHAHSDALSFVLYHQGKPIIVDRGISTYEKNQTREEERSTASHNTIVVNGKEQTDVWGGFRVGRRAKPVIITDGEDHLKATHTGYDYLGINHIREWKINDHEIVIRDEINGGNKESVAYIHLHPDIKPVKIEEGVFKLKSLILTHENLTSSAIEKYSYCTGFNKKKDASCLKLTFDKEFKTHIISN</sequence>
<dbReference type="SUPFAM" id="SSF48230">
    <property type="entry name" value="Chondroitin AC/alginate lyase"/>
    <property type="match status" value="1"/>
</dbReference>
<evidence type="ECO:0000313" key="7">
    <source>
        <dbReference type="EMBL" id="MFD2532970.1"/>
    </source>
</evidence>
<evidence type="ECO:0000259" key="6">
    <source>
        <dbReference type="Pfam" id="PF16889"/>
    </source>
</evidence>
<evidence type="ECO:0000256" key="4">
    <source>
        <dbReference type="ARBA" id="ARBA00023239"/>
    </source>
</evidence>